<gene>
    <name evidence="9" type="ORF">BJ875DRAFT_507929</name>
</gene>
<dbReference type="EMBL" id="MU251767">
    <property type="protein sequence ID" value="KAG9229459.1"/>
    <property type="molecule type" value="Genomic_DNA"/>
</dbReference>
<name>A0A9P7Y954_9HELO</name>
<proteinExistence type="inferred from homology"/>
<dbReference type="GO" id="GO:0012505">
    <property type="term" value="C:endomembrane system"/>
    <property type="evidence" value="ECO:0007669"/>
    <property type="project" value="UniProtKB-SubCell"/>
</dbReference>
<dbReference type="OrthoDB" id="5197598at2759"/>
<keyword evidence="10" id="KW-1185">Reference proteome</keyword>
<evidence type="ECO:0000256" key="6">
    <source>
        <dbReference type="ARBA" id="ARBA00022989"/>
    </source>
</evidence>
<keyword evidence="6 8" id="KW-1133">Transmembrane helix</keyword>
<dbReference type="InterPro" id="IPR004688">
    <property type="entry name" value="Ni/Co_transpt"/>
</dbReference>
<feature type="transmembrane region" description="Helical" evidence="8">
    <location>
        <begin position="285"/>
        <end position="304"/>
    </location>
</feature>
<keyword evidence="3 8" id="KW-0813">Transport</keyword>
<evidence type="ECO:0000256" key="8">
    <source>
        <dbReference type="RuleBase" id="RU362101"/>
    </source>
</evidence>
<evidence type="ECO:0000313" key="10">
    <source>
        <dbReference type="Proteomes" id="UP000824998"/>
    </source>
</evidence>
<dbReference type="PANTHER" id="PTHR31611">
    <property type="entry name" value="HIGH-AFFINITY NICKEL TRANSPORT PROTEIN NIC1"/>
    <property type="match status" value="1"/>
</dbReference>
<evidence type="ECO:0000256" key="4">
    <source>
        <dbReference type="ARBA" id="ARBA00022596"/>
    </source>
</evidence>
<protein>
    <recommendedName>
        <fullName evidence="8">Nickel/cobalt efflux system</fullName>
    </recommendedName>
</protein>
<keyword evidence="4" id="KW-0533">Nickel</keyword>
<evidence type="ECO:0000256" key="3">
    <source>
        <dbReference type="ARBA" id="ARBA00022448"/>
    </source>
</evidence>
<organism evidence="9 10">
    <name type="scientific">Amylocarpus encephaloides</name>
    <dbReference type="NCBI Taxonomy" id="45428"/>
    <lineage>
        <taxon>Eukaryota</taxon>
        <taxon>Fungi</taxon>
        <taxon>Dikarya</taxon>
        <taxon>Ascomycota</taxon>
        <taxon>Pezizomycotina</taxon>
        <taxon>Leotiomycetes</taxon>
        <taxon>Helotiales</taxon>
        <taxon>Helotiales incertae sedis</taxon>
        <taxon>Amylocarpus</taxon>
    </lineage>
</organism>
<comment type="caution">
    <text evidence="8">Lacks conserved residue(s) required for the propagation of feature annotation.</text>
</comment>
<comment type="similarity">
    <text evidence="2 8">Belongs to the NiCoT transporter (TC 2.A.52) family.</text>
</comment>
<feature type="transmembrane region" description="Helical" evidence="8">
    <location>
        <begin position="310"/>
        <end position="332"/>
    </location>
</feature>
<dbReference type="Pfam" id="PF03824">
    <property type="entry name" value="NicO"/>
    <property type="match status" value="1"/>
</dbReference>
<dbReference type="AlphaFoldDB" id="A0A9P7Y954"/>
<dbReference type="GO" id="GO:0005886">
    <property type="term" value="C:plasma membrane"/>
    <property type="evidence" value="ECO:0007669"/>
    <property type="project" value="UniProtKB-SubCell"/>
</dbReference>
<evidence type="ECO:0000256" key="2">
    <source>
        <dbReference type="ARBA" id="ARBA00010892"/>
    </source>
</evidence>
<dbReference type="InterPro" id="IPR011541">
    <property type="entry name" value="Ni/Co_transpt_high_affinity"/>
</dbReference>
<evidence type="ECO:0000256" key="5">
    <source>
        <dbReference type="ARBA" id="ARBA00022692"/>
    </source>
</evidence>
<dbReference type="Proteomes" id="UP000824998">
    <property type="component" value="Unassembled WGS sequence"/>
</dbReference>
<accession>A0A9P7Y954</accession>
<comment type="caution">
    <text evidence="9">The sequence shown here is derived from an EMBL/GenBank/DDBJ whole genome shotgun (WGS) entry which is preliminary data.</text>
</comment>
<comment type="subcellular location">
    <subcellularLocation>
        <location evidence="8">Cell membrane</location>
        <topology evidence="8">Multi-pass membrane protein</topology>
    </subcellularLocation>
    <subcellularLocation>
        <location evidence="1">Endomembrane system</location>
        <topology evidence="1">Multi-pass membrane protein</topology>
    </subcellularLocation>
</comment>
<evidence type="ECO:0000313" key="9">
    <source>
        <dbReference type="EMBL" id="KAG9229459.1"/>
    </source>
</evidence>
<sequence length="356" mass="38454">MEAEKSIKTGIEAETRQEWKRKENKNNNTSTFDIELRMKEGRIKAKEVAKATLRFLSFPALVIISLIVLIDVIAWIAATIISTAVLSYTPGLQHALDADHISAIDFMTRRLVATGSKPVIVGTWFSPVHSTIVNITCLVVAATSGDSEEHFEGFRNVGGVIDTSVRAAILILLGIGNGCILYKLVQWMRGILRGQDDDGRDTVAQEVAAAGLDLQGALITVRLFNKVFNFINHLWKMVPLRGEIAVLRIASVEGAKGTIGMCLIDTADEALMTLCTSVSLTRDTIAILCYPIVLTVIAVLIAIASGTIQLLSLIKIFSAPFMGFVVLGGSVCSAMQTVAQNSCSPDATSLLQKQIH</sequence>
<reference evidence="9" key="1">
    <citation type="journal article" date="2021" name="IMA Fungus">
        <title>Genomic characterization of three marine fungi, including Emericellopsis atlantica sp. nov. with signatures of a generalist lifestyle and marine biomass degradation.</title>
        <authorList>
            <person name="Hagestad O.C."/>
            <person name="Hou L."/>
            <person name="Andersen J.H."/>
            <person name="Hansen E.H."/>
            <person name="Altermark B."/>
            <person name="Li C."/>
            <person name="Kuhnert E."/>
            <person name="Cox R.J."/>
            <person name="Crous P.W."/>
            <person name="Spatafora J.W."/>
            <person name="Lail K."/>
            <person name="Amirebrahimi M."/>
            <person name="Lipzen A."/>
            <person name="Pangilinan J."/>
            <person name="Andreopoulos W."/>
            <person name="Hayes R.D."/>
            <person name="Ng V."/>
            <person name="Grigoriev I.V."/>
            <person name="Jackson S.A."/>
            <person name="Sutton T.D.S."/>
            <person name="Dobson A.D.W."/>
            <person name="Rama T."/>
        </authorList>
    </citation>
    <scope>NUCLEOTIDE SEQUENCE</scope>
    <source>
        <strain evidence="9">TRa018bII</strain>
    </source>
</reference>
<dbReference type="PANTHER" id="PTHR31611:SF0">
    <property type="entry name" value="HIGH-AFFINITY NICKEL TRANSPORT PROTEIN NIC1"/>
    <property type="match status" value="1"/>
</dbReference>
<keyword evidence="5 8" id="KW-0812">Transmembrane</keyword>
<feature type="transmembrane region" description="Helical" evidence="8">
    <location>
        <begin position="165"/>
        <end position="185"/>
    </location>
</feature>
<dbReference type="GO" id="GO:0015099">
    <property type="term" value="F:nickel cation transmembrane transporter activity"/>
    <property type="evidence" value="ECO:0007669"/>
    <property type="project" value="UniProtKB-UniRule"/>
</dbReference>
<evidence type="ECO:0000256" key="1">
    <source>
        <dbReference type="ARBA" id="ARBA00004127"/>
    </source>
</evidence>
<evidence type="ECO:0000256" key="7">
    <source>
        <dbReference type="ARBA" id="ARBA00023136"/>
    </source>
</evidence>
<feature type="transmembrane region" description="Helical" evidence="8">
    <location>
        <begin position="60"/>
        <end position="86"/>
    </location>
</feature>
<keyword evidence="7 8" id="KW-0472">Membrane</keyword>